<evidence type="ECO:0000256" key="2">
    <source>
        <dbReference type="ARBA" id="ARBA00008821"/>
    </source>
</evidence>
<comment type="subcellular location">
    <subcellularLocation>
        <location evidence="1">Cell membrane</location>
        <topology evidence="1">Multi-pass membrane protein</topology>
    </subcellularLocation>
</comment>
<evidence type="ECO:0000256" key="4">
    <source>
        <dbReference type="ARBA" id="ARBA00022475"/>
    </source>
</evidence>
<dbReference type="PROSITE" id="PS01116">
    <property type="entry name" value="XANTH_URACIL_PERMASE"/>
    <property type="match status" value="1"/>
</dbReference>
<feature type="transmembrane region" description="Helical" evidence="8">
    <location>
        <begin position="93"/>
        <end position="112"/>
    </location>
</feature>
<dbReference type="PANTHER" id="PTHR42810:SF4">
    <property type="entry name" value="URIC ACID TRANSPORTER UACT"/>
    <property type="match status" value="1"/>
</dbReference>
<evidence type="ECO:0000256" key="3">
    <source>
        <dbReference type="ARBA" id="ARBA00022448"/>
    </source>
</evidence>
<dbReference type="EMBL" id="CP049228">
    <property type="protein sequence ID" value="QIH24214.1"/>
    <property type="molecule type" value="Genomic_DNA"/>
</dbReference>
<evidence type="ECO:0000256" key="5">
    <source>
        <dbReference type="ARBA" id="ARBA00022692"/>
    </source>
</evidence>
<dbReference type="AlphaFoldDB" id="A0A6G7BAM2"/>
<evidence type="ECO:0000256" key="6">
    <source>
        <dbReference type="ARBA" id="ARBA00022989"/>
    </source>
</evidence>
<dbReference type="GO" id="GO:0042907">
    <property type="term" value="F:xanthine transmembrane transporter activity"/>
    <property type="evidence" value="ECO:0007669"/>
    <property type="project" value="TreeGrafter"/>
</dbReference>
<feature type="transmembrane region" description="Helical" evidence="8">
    <location>
        <begin position="43"/>
        <end position="61"/>
    </location>
</feature>
<organism evidence="9 10">
    <name type="scientific">Lactobacillus iners</name>
    <dbReference type="NCBI Taxonomy" id="147802"/>
    <lineage>
        <taxon>Bacteria</taxon>
        <taxon>Bacillati</taxon>
        <taxon>Bacillota</taxon>
        <taxon>Bacilli</taxon>
        <taxon>Lactobacillales</taxon>
        <taxon>Lactobacillaceae</taxon>
        <taxon>Lactobacillus</taxon>
    </lineage>
</organism>
<keyword evidence="3" id="KW-0813">Transport</keyword>
<feature type="transmembrane region" description="Helical" evidence="8">
    <location>
        <begin position="229"/>
        <end position="257"/>
    </location>
</feature>
<feature type="transmembrane region" description="Helical" evidence="8">
    <location>
        <begin position="188"/>
        <end position="209"/>
    </location>
</feature>
<feature type="transmembrane region" description="Helical" evidence="8">
    <location>
        <begin position="124"/>
        <end position="144"/>
    </location>
</feature>
<feature type="transmembrane region" description="Helical" evidence="8">
    <location>
        <begin position="397"/>
        <end position="420"/>
    </location>
</feature>
<evidence type="ECO:0000256" key="8">
    <source>
        <dbReference type="SAM" id="Phobius"/>
    </source>
</evidence>
<dbReference type="InterPro" id="IPR017588">
    <property type="entry name" value="UacT-like"/>
</dbReference>
<feature type="transmembrane region" description="Helical" evidence="8">
    <location>
        <begin position="372"/>
        <end position="391"/>
    </location>
</feature>
<keyword evidence="5 8" id="KW-0812">Transmembrane</keyword>
<dbReference type="NCBIfam" id="TIGR03173">
    <property type="entry name" value="pbuX"/>
    <property type="match status" value="1"/>
</dbReference>
<comment type="similarity">
    <text evidence="2">Belongs to the nucleobase:cation symporter-2 (NCS2) (TC 2.A.40) family.</text>
</comment>
<gene>
    <name evidence="9" type="ORF">G6Z83_05975</name>
</gene>
<dbReference type="Pfam" id="PF00860">
    <property type="entry name" value="Xan_ur_permease"/>
    <property type="match status" value="1"/>
</dbReference>
<dbReference type="NCBIfam" id="TIGR00801">
    <property type="entry name" value="ncs2"/>
    <property type="match status" value="1"/>
</dbReference>
<feature type="transmembrane region" description="Helical" evidence="8">
    <location>
        <begin position="68"/>
        <end position="87"/>
    </location>
</feature>
<evidence type="ECO:0000313" key="9">
    <source>
        <dbReference type="EMBL" id="QIH24214.1"/>
    </source>
</evidence>
<name>A0A6G7BAM2_9LACO</name>
<protein>
    <submittedName>
        <fullName evidence="9">Purine permease</fullName>
    </submittedName>
</protein>
<reference evidence="9 10" key="1">
    <citation type="submission" date="2020-02" db="EMBL/GenBank/DDBJ databases">
        <title>Complete genome sequences of six Lactobacillus iners strains isolated from the human vagina.</title>
        <authorList>
            <person name="France M.T."/>
            <person name="Rutt L."/>
            <person name="Narina S."/>
            <person name="Arbaugh S."/>
            <person name="Humphrys M.S."/>
            <person name="Ma B."/>
            <person name="Hayward M.R."/>
            <person name="Relman D."/>
            <person name="Kwon D.S."/>
            <person name="Ravel J."/>
        </authorList>
    </citation>
    <scope>NUCLEOTIDE SEQUENCE [LARGE SCALE GENOMIC DNA]</scope>
    <source>
        <strain evidence="9 10">C0210C1</strain>
    </source>
</reference>
<evidence type="ECO:0000256" key="7">
    <source>
        <dbReference type="ARBA" id="ARBA00023136"/>
    </source>
</evidence>
<dbReference type="GO" id="GO:0005886">
    <property type="term" value="C:plasma membrane"/>
    <property type="evidence" value="ECO:0007669"/>
    <property type="project" value="UniProtKB-SubCell"/>
</dbReference>
<dbReference type="RefSeq" id="WP_164824094.1">
    <property type="nucleotide sequence ID" value="NZ_CP049228.1"/>
</dbReference>
<dbReference type="PANTHER" id="PTHR42810">
    <property type="entry name" value="PURINE PERMEASE C1399.01C-RELATED"/>
    <property type="match status" value="1"/>
</dbReference>
<dbReference type="NCBIfam" id="NF037981">
    <property type="entry name" value="NCS2_1"/>
    <property type="match status" value="1"/>
</dbReference>
<feature type="transmembrane region" description="Helical" evidence="8">
    <location>
        <begin position="164"/>
        <end position="181"/>
    </location>
</feature>
<dbReference type="Proteomes" id="UP000501676">
    <property type="component" value="Chromosome"/>
</dbReference>
<accession>A0A6G7BAM2</accession>
<feature type="transmembrane region" description="Helical" evidence="8">
    <location>
        <begin position="12"/>
        <end position="37"/>
    </location>
</feature>
<dbReference type="InterPro" id="IPR006043">
    <property type="entry name" value="NCS2"/>
</dbReference>
<keyword evidence="6 8" id="KW-1133">Transmembrane helix</keyword>
<keyword evidence="7 8" id="KW-0472">Membrane</keyword>
<evidence type="ECO:0000256" key="1">
    <source>
        <dbReference type="ARBA" id="ARBA00004651"/>
    </source>
</evidence>
<dbReference type="InterPro" id="IPR006042">
    <property type="entry name" value="Xan_ur_permease"/>
</dbReference>
<sequence length="427" mass="45450">MDKQNTNLGKQAILGLQHLLAMYSGAVAVPMLIGTALHFNSAQMTYLISIDIFMCGLATAVQLFRNKYFGIGLPVVLGCAIQAVSPLQMIGQHFSITTMYGAIIVAGIFVVLISSQFARIKKLFPPVVTGSLITVIGLSLIPIAFQNIGGGNSLAKNFGDIKCLATGFATVLIILAFQAFGKGFLKSISILLGLIFGTMIASTLGMVSLEPVAQASWFHLPQPFYFGAPSFEISSCITMIIIAVVSMVESTGVFLAIGNIINKDITKQDLTKGYRAEGLAQILGGIFNTFPYTTFSNNVGVLELSGITSKKPIYWAAGFLMLMGLLPKIGALVSIIPVSVLGGAMLIMFAIVVVQGVNMLSQVDISKSENILIIATSIGLGLGVSVYPQIFQQLPKTLQLFLGNGIVVASFSATMLNLLFSKRNKNK</sequence>
<evidence type="ECO:0000313" key="10">
    <source>
        <dbReference type="Proteomes" id="UP000501676"/>
    </source>
</evidence>
<proteinExistence type="inferred from homology"/>
<keyword evidence="4" id="KW-1003">Cell membrane</keyword>